<gene>
    <name evidence="3" type="ORF">QE408_000996</name>
</gene>
<accession>A0ABU0UG28</accession>
<dbReference type="InterPro" id="IPR001128">
    <property type="entry name" value="Cyt_P450"/>
</dbReference>
<feature type="compositionally biased region" description="Basic and acidic residues" evidence="2">
    <location>
        <begin position="250"/>
        <end position="259"/>
    </location>
</feature>
<evidence type="ECO:0000313" key="4">
    <source>
        <dbReference type="Proteomes" id="UP001224781"/>
    </source>
</evidence>
<dbReference type="PANTHER" id="PTHR24305:SF166">
    <property type="entry name" value="CYTOCHROME P450 12A4, MITOCHONDRIAL-RELATED"/>
    <property type="match status" value="1"/>
</dbReference>
<dbReference type="Pfam" id="PF00067">
    <property type="entry name" value="p450"/>
    <property type="match status" value="1"/>
</dbReference>
<proteinExistence type="inferred from homology"/>
<feature type="compositionally biased region" description="Polar residues" evidence="2">
    <location>
        <begin position="25"/>
        <end position="41"/>
    </location>
</feature>
<sequence>MKINKTAITTSSPSQSASGFPYQKQGEQMTGSSPLNDQSVSLRPMGPVTEASTARALLALIRNPLDALPPAVFTEPLVFSKTAGRVSIYISDPALIQEALVKNADVLGKGDQVRRALGPALGSGLLTADGAHWKWQRQSVASAFRPSSLTELQPAMLAAARQTSDRLLKQQGETVDVGHEMMKTTFDIIVETMMSGGHGIDVNLVERSITDYLRPSGWTFALGVVGAPDWTPYPGRRRADEGGGVSALQPDERSGGVSA</sequence>
<name>A0ABU0UG28_9HYPH</name>
<comment type="caution">
    <text evidence="3">The sequence shown here is derived from an EMBL/GenBank/DDBJ whole genome shotgun (WGS) entry which is preliminary data.</text>
</comment>
<feature type="region of interest" description="Disordered" evidence="2">
    <location>
        <begin position="1"/>
        <end position="41"/>
    </location>
</feature>
<keyword evidence="4" id="KW-1185">Reference proteome</keyword>
<dbReference type="Proteomes" id="UP001224781">
    <property type="component" value="Unassembled WGS sequence"/>
</dbReference>
<protein>
    <submittedName>
        <fullName evidence="3">Cytochrome P450</fullName>
    </submittedName>
</protein>
<dbReference type="InterPro" id="IPR050121">
    <property type="entry name" value="Cytochrome_P450_monoxygenase"/>
</dbReference>
<dbReference type="InterPro" id="IPR036396">
    <property type="entry name" value="Cyt_P450_sf"/>
</dbReference>
<feature type="compositionally biased region" description="Polar residues" evidence="2">
    <location>
        <begin position="1"/>
        <end position="18"/>
    </location>
</feature>
<feature type="region of interest" description="Disordered" evidence="2">
    <location>
        <begin position="235"/>
        <end position="259"/>
    </location>
</feature>
<evidence type="ECO:0000256" key="1">
    <source>
        <dbReference type="ARBA" id="ARBA00010617"/>
    </source>
</evidence>
<evidence type="ECO:0000313" key="3">
    <source>
        <dbReference type="EMBL" id="MDQ1183874.1"/>
    </source>
</evidence>
<reference evidence="3 4" key="1">
    <citation type="submission" date="2023-07" db="EMBL/GenBank/DDBJ databases">
        <title>Functional and genomic diversity of the sorghum phyllosphere microbiome.</title>
        <authorList>
            <person name="Shade A."/>
        </authorList>
    </citation>
    <scope>NUCLEOTIDE SEQUENCE [LARGE SCALE GENOMIC DNA]</scope>
    <source>
        <strain evidence="3 4">SORGH_AS_1126</strain>
    </source>
</reference>
<dbReference type="Gene3D" id="1.10.630.10">
    <property type="entry name" value="Cytochrome P450"/>
    <property type="match status" value="1"/>
</dbReference>
<dbReference type="EMBL" id="JAUTBL010000001">
    <property type="protein sequence ID" value="MDQ1183874.1"/>
    <property type="molecule type" value="Genomic_DNA"/>
</dbReference>
<organism evidence="3 4">
    <name type="scientific">Agrobacterium larrymoorei</name>
    <dbReference type="NCBI Taxonomy" id="160699"/>
    <lineage>
        <taxon>Bacteria</taxon>
        <taxon>Pseudomonadati</taxon>
        <taxon>Pseudomonadota</taxon>
        <taxon>Alphaproteobacteria</taxon>
        <taxon>Hyphomicrobiales</taxon>
        <taxon>Rhizobiaceae</taxon>
        <taxon>Rhizobium/Agrobacterium group</taxon>
        <taxon>Agrobacterium</taxon>
    </lineage>
</organism>
<dbReference type="PANTHER" id="PTHR24305">
    <property type="entry name" value="CYTOCHROME P450"/>
    <property type="match status" value="1"/>
</dbReference>
<comment type="similarity">
    <text evidence="1">Belongs to the cytochrome P450 family.</text>
</comment>
<evidence type="ECO:0000256" key="2">
    <source>
        <dbReference type="SAM" id="MobiDB-lite"/>
    </source>
</evidence>
<dbReference type="SUPFAM" id="SSF48264">
    <property type="entry name" value="Cytochrome P450"/>
    <property type="match status" value="1"/>
</dbReference>